<dbReference type="InterPro" id="IPR036388">
    <property type="entry name" value="WH-like_DNA-bd_sf"/>
</dbReference>
<gene>
    <name evidence="5" type="ORF">A11Q_502</name>
</gene>
<dbReference type="eggNOG" id="COG0583">
    <property type="taxonomic scope" value="Bacteria"/>
</dbReference>
<comment type="similarity">
    <text evidence="1">Belongs to the LysR transcriptional regulatory family.</text>
</comment>
<evidence type="ECO:0000256" key="1">
    <source>
        <dbReference type="ARBA" id="ARBA00009437"/>
    </source>
</evidence>
<evidence type="ECO:0000313" key="5">
    <source>
        <dbReference type="EMBL" id="AGH94722.1"/>
    </source>
</evidence>
<dbReference type="PANTHER" id="PTHR30126">
    <property type="entry name" value="HTH-TYPE TRANSCRIPTIONAL REGULATOR"/>
    <property type="match status" value="1"/>
</dbReference>
<dbReference type="OrthoDB" id="5290313at2"/>
<keyword evidence="2" id="KW-0805">Transcription regulation</keyword>
<evidence type="ECO:0000256" key="3">
    <source>
        <dbReference type="ARBA" id="ARBA00023163"/>
    </source>
</evidence>
<evidence type="ECO:0000259" key="4">
    <source>
        <dbReference type="PROSITE" id="PS50931"/>
    </source>
</evidence>
<dbReference type="EMBL" id="CP003537">
    <property type="protein sequence ID" value="AGH94722.1"/>
    <property type="molecule type" value="Genomic_DNA"/>
</dbReference>
<sequence>MQQIYYELSVLAKAVNFKNLSGAALHVGLSQPQLSRIIARIEDELKIVLLDRSAKRKSGWTPVAFRLAHMFEKSIKRLETELQSLSQNQMVREIHIGTLEGLSSFAMKTCKHCFDHIGVTKIFIEIYDLNELEAHFLSGNLDLIFTSKSPGKQKFKYFHELGFQILEKIQSNKNYALLSNFEYGRSNKKDLDDFKHVLVTNSLTIRKEWFDDYGGTGFMPTEAKRGKAKEHEPVYMIGSEILSPNLWQQVTTAVDKA</sequence>
<dbReference type="SUPFAM" id="SSF46785">
    <property type="entry name" value="Winged helix' DNA-binding domain"/>
    <property type="match status" value="1"/>
</dbReference>
<dbReference type="RefSeq" id="WP_015469212.1">
    <property type="nucleotide sequence ID" value="NC_020813.1"/>
</dbReference>
<evidence type="ECO:0000256" key="2">
    <source>
        <dbReference type="ARBA" id="ARBA00023015"/>
    </source>
</evidence>
<reference evidence="5 6" key="1">
    <citation type="journal article" date="2013" name="ISME J.">
        <title>By their genes ye shall know them: genomic signatures of predatory bacteria.</title>
        <authorList>
            <person name="Pasternak Z."/>
            <person name="Pietrokovski S."/>
            <person name="Rotem O."/>
            <person name="Gophna U."/>
            <person name="Lurie-Weinberger M.N."/>
            <person name="Jurkevitch E."/>
        </authorList>
    </citation>
    <scope>NUCLEOTIDE SEQUENCE [LARGE SCALE GENOMIC DNA]</scope>
    <source>
        <strain evidence="5 6">JSS</strain>
    </source>
</reference>
<feature type="domain" description="HTH lysR-type" evidence="4">
    <location>
        <begin position="8"/>
        <end position="60"/>
    </location>
</feature>
<organism evidence="5 6">
    <name type="scientific">Pseudobdellovibrio exovorus JSS</name>
    <dbReference type="NCBI Taxonomy" id="1184267"/>
    <lineage>
        <taxon>Bacteria</taxon>
        <taxon>Pseudomonadati</taxon>
        <taxon>Bdellovibrionota</taxon>
        <taxon>Bdellovibrionia</taxon>
        <taxon>Bdellovibrionales</taxon>
        <taxon>Pseudobdellovibrionaceae</taxon>
        <taxon>Pseudobdellovibrio</taxon>
    </lineage>
</organism>
<keyword evidence="3" id="KW-0804">Transcription</keyword>
<dbReference type="PATRIC" id="fig|1184267.3.peg.510"/>
<dbReference type="GO" id="GO:0000976">
    <property type="term" value="F:transcription cis-regulatory region binding"/>
    <property type="evidence" value="ECO:0007669"/>
    <property type="project" value="TreeGrafter"/>
</dbReference>
<evidence type="ECO:0000313" key="6">
    <source>
        <dbReference type="Proteomes" id="UP000012040"/>
    </source>
</evidence>
<dbReference type="KEGG" id="bex:A11Q_502"/>
<dbReference type="Proteomes" id="UP000012040">
    <property type="component" value="Chromosome"/>
</dbReference>
<dbReference type="HOGENOM" id="CLU_1096949_0_0_7"/>
<accession>M4V5T3</accession>
<dbReference type="InterPro" id="IPR000847">
    <property type="entry name" value="LysR_HTH_N"/>
</dbReference>
<protein>
    <recommendedName>
        <fullName evidence="4">HTH lysR-type domain-containing protein</fullName>
    </recommendedName>
</protein>
<dbReference type="GO" id="GO:0003700">
    <property type="term" value="F:DNA-binding transcription factor activity"/>
    <property type="evidence" value="ECO:0007669"/>
    <property type="project" value="InterPro"/>
</dbReference>
<dbReference type="PANTHER" id="PTHR30126:SF98">
    <property type="entry name" value="HTH-TYPE TRANSCRIPTIONAL ACTIVATOR BAUR"/>
    <property type="match status" value="1"/>
</dbReference>
<proteinExistence type="inferred from homology"/>
<dbReference type="InterPro" id="IPR036390">
    <property type="entry name" value="WH_DNA-bd_sf"/>
</dbReference>
<dbReference type="Pfam" id="PF00126">
    <property type="entry name" value="HTH_1"/>
    <property type="match status" value="1"/>
</dbReference>
<name>M4V5T3_9BACT</name>
<dbReference type="STRING" id="1184267.A11Q_502"/>
<keyword evidence="6" id="KW-1185">Reference proteome</keyword>
<dbReference type="Gene3D" id="1.10.10.10">
    <property type="entry name" value="Winged helix-like DNA-binding domain superfamily/Winged helix DNA-binding domain"/>
    <property type="match status" value="1"/>
</dbReference>
<dbReference type="PROSITE" id="PS50931">
    <property type="entry name" value="HTH_LYSR"/>
    <property type="match status" value="1"/>
</dbReference>
<dbReference type="AlphaFoldDB" id="M4V5T3"/>